<evidence type="ECO:0000313" key="2">
    <source>
        <dbReference type="EMBL" id="NNU60369.1"/>
    </source>
</evidence>
<dbReference type="EMBL" id="JABFCY010000004">
    <property type="protein sequence ID" value="NNU60369.1"/>
    <property type="molecule type" value="Genomic_DNA"/>
</dbReference>
<evidence type="ECO:0000256" key="1">
    <source>
        <dbReference type="SAM" id="MobiDB-lite"/>
    </source>
</evidence>
<protein>
    <submittedName>
        <fullName evidence="2">Uncharacterized protein</fullName>
    </submittedName>
</protein>
<dbReference type="AlphaFoldDB" id="A0A849KP63"/>
<proteinExistence type="predicted"/>
<accession>A0A849KP63</accession>
<dbReference type="Proteomes" id="UP000574931">
    <property type="component" value="Unassembled WGS sequence"/>
</dbReference>
<name>A0A849KP63_9HYPH</name>
<organism evidence="2 3">
    <name type="scientific">Ochrobactrum soli</name>
    <dbReference type="NCBI Taxonomy" id="2448455"/>
    <lineage>
        <taxon>Bacteria</taxon>
        <taxon>Pseudomonadati</taxon>
        <taxon>Pseudomonadota</taxon>
        <taxon>Alphaproteobacteria</taxon>
        <taxon>Hyphomicrobiales</taxon>
        <taxon>Brucellaceae</taxon>
        <taxon>Brucella/Ochrobactrum group</taxon>
        <taxon>Ochrobactrum</taxon>
    </lineage>
</organism>
<gene>
    <name evidence="2" type="ORF">HKX02_08860</name>
</gene>
<keyword evidence="3" id="KW-1185">Reference proteome</keyword>
<comment type="caution">
    <text evidence="2">The sequence shown here is derived from an EMBL/GenBank/DDBJ whole genome shotgun (WGS) entry which is preliminary data.</text>
</comment>
<evidence type="ECO:0000313" key="3">
    <source>
        <dbReference type="Proteomes" id="UP000574931"/>
    </source>
</evidence>
<reference evidence="2 3" key="1">
    <citation type="submission" date="2020-05" db="EMBL/GenBank/DDBJ databases">
        <title>Draft Genome Sequence of Ochrobactrum soli Isolated from Stable Fly Gut.</title>
        <authorList>
            <person name="Pileggi M.T."/>
            <person name="Vazhakkala L.J."/>
            <person name="Wong C.N."/>
        </authorList>
    </citation>
    <scope>NUCLEOTIDE SEQUENCE [LARGE SCALE GENOMIC DNA]</scope>
    <source>
        <strain evidence="2 3">MTP-C0764</strain>
    </source>
</reference>
<feature type="region of interest" description="Disordered" evidence="1">
    <location>
        <begin position="1"/>
        <end position="22"/>
    </location>
</feature>
<feature type="region of interest" description="Disordered" evidence="1">
    <location>
        <begin position="64"/>
        <end position="86"/>
    </location>
</feature>
<sequence length="112" mass="12498">MDAASKRVAANGSPQGHHDNGACCHAAKHRAVWAACRRRIKPMVSGMKLIFMLPIQFRLQSQRKSVLQTGNPSAKIRKPDRPRAGKMRMKNVKLIISQESQSDFLFSGTIQN</sequence>